<feature type="domain" description="RING-type" evidence="7">
    <location>
        <begin position="1254"/>
        <end position="1301"/>
    </location>
</feature>
<keyword evidence="2 4" id="KW-0479">Metal-binding</keyword>
<dbReference type="InterPro" id="IPR059070">
    <property type="entry name" value="TPR_VPS8_2"/>
</dbReference>
<feature type="compositionally biased region" description="Polar residues" evidence="6">
    <location>
        <begin position="1357"/>
        <end position="1366"/>
    </location>
</feature>
<dbReference type="Gene3D" id="2.130.10.10">
    <property type="entry name" value="YVTN repeat-like/Quinoprotein amine dehydrogenase"/>
    <property type="match status" value="1"/>
</dbReference>
<gene>
    <name evidence="8" type="primary">VPS8</name>
    <name evidence="8" type="ORF">DERP_001950</name>
</gene>
<evidence type="ECO:0000313" key="9">
    <source>
        <dbReference type="Proteomes" id="UP000887458"/>
    </source>
</evidence>
<reference evidence="8 9" key="1">
    <citation type="journal article" date="2018" name="J. Allergy Clin. Immunol.">
        <title>High-quality assembly of Dermatophagoides pteronyssinus genome and transcriptome reveals a wide range of novel allergens.</title>
        <authorList>
            <person name="Liu X.Y."/>
            <person name="Yang K.Y."/>
            <person name="Wang M.Q."/>
            <person name="Kwok J.S."/>
            <person name="Zeng X."/>
            <person name="Yang Z."/>
            <person name="Xiao X.J."/>
            <person name="Lau C.P."/>
            <person name="Li Y."/>
            <person name="Huang Z.M."/>
            <person name="Ba J.G."/>
            <person name="Yim A.K."/>
            <person name="Ouyang C.Y."/>
            <person name="Ngai S.M."/>
            <person name="Chan T.F."/>
            <person name="Leung E.L."/>
            <person name="Liu L."/>
            <person name="Liu Z.G."/>
            <person name="Tsui S.K."/>
        </authorList>
    </citation>
    <scope>NUCLEOTIDE SEQUENCE [LARGE SCALE GENOMIC DNA]</scope>
    <source>
        <strain evidence="8">Derp</strain>
    </source>
</reference>
<keyword evidence="9" id="KW-1185">Reference proteome</keyword>
<evidence type="ECO:0000256" key="4">
    <source>
        <dbReference type="PROSITE-ProRule" id="PRU00175"/>
    </source>
</evidence>
<evidence type="ECO:0000256" key="3">
    <source>
        <dbReference type="ARBA" id="ARBA00022833"/>
    </source>
</evidence>
<dbReference type="InterPro" id="IPR015943">
    <property type="entry name" value="WD40/YVTN_repeat-like_dom_sf"/>
</dbReference>
<dbReference type="Pfam" id="PF25066">
    <property type="entry name" value="TPR_VPS8_2"/>
    <property type="match status" value="1"/>
</dbReference>
<dbReference type="EMBL" id="NJHN03000054">
    <property type="protein sequence ID" value="KAH9420115.1"/>
    <property type="molecule type" value="Genomic_DNA"/>
</dbReference>
<comment type="similarity">
    <text evidence="1">Belongs to the VPS8 family.</text>
</comment>
<feature type="region of interest" description="Disordered" evidence="6">
    <location>
        <begin position="1343"/>
        <end position="1366"/>
    </location>
</feature>
<dbReference type="InterPro" id="IPR025941">
    <property type="entry name" value="Vps8_central_dom"/>
</dbReference>
<comment type="caution">
    <text evidence="8">The sequence shown here is derived from an EMBL/GenBank/DDBJ whole genome shotgun (WGS) entry which is preliminary data.</text>
</comment>
<accession>A0ABQ8JCH8</accession>
<feature type="repeat" description="WD" evidence="5">
    <location>
        <begin position="144"/>
        <end position="185"/>
    </location>
</feature>
<sequence>MSSIESSNFDIDFSIPYVAETPTLDEILAENHDNIFEEIDHLIEQDFGQLGEDTLEYSETELLDTSLANQSLPDNSNVQIESSFNVAELTFIKTQLSQSKSDQIDSGNPTAFALSPKFLAIGTFHGHVLLFELGNDKIVAFLKHNKEFGSISSVTINRESTRLVAGGSRGSISLWNLISYEMLRVINDLNGLYSSILSISYLSNDHFVVLNDTSGSIFIMDVRKKNSRLQCVFSGSRGEALVLKPLTYDDIPHDQPEFNGIEQICLLAMATVSKMIVISLRPSVVVHFTTTLRSTHLEYLPLIAWNLSFKYGNECMPLLTFGRQNQIFIHRMVTDFVEKITFIPLYQFTTTNYMLQHLSWFEDDKLFVVDTDEIGHLIDVIVQEEMEKIDLSHIELVYENAHFKSLANGGYVSQAMSQAGEHACNNSIYLRILNDELNRKKKKNQLYILGIRSMFVVTLRNWEEKVNHLIFDCQNYGEALQFLYDQYELYNDRQNSDVKNVIDRVIEMMNTTLISYIQQLEPKNMKQNEDATRELIINLIKYIICLKSDQRQIVIFKLFEQINSNLMMKSIFIESLEPHIFDDQLSSLNPVIVKEMIDYFIGKEWYNLLDSLIIHLNIESLDIDHIIRIYSQYYLYDSFIYIYNCAMQDFITPFNELLKLLRNSIQTKSQLFPKTDIIIGNKLLVYLNCMLTCTYYPNKGSLPESQQQDHLETCFQRLMAVNDDNRLDIIDVLFQYDSIEFLNTLLIGFDYLDNYHPNLCYFKQMIIDKMLAFIVETNITDLDDDHRNSFFIFLGRCCISNQSSSQNSIKLIKDHFNQMIDSLFEASLNKRFEERQQILIQLFRNAPWNQWLNEQNFLEKAQTSRMYKICEQIYSDRRDWINLFRLHVEDPSKHEEIFNFIDLIIKQDDSFFNSQNFIENCNKSDFLNIVFEHFRFLVQIDYRKSSQIFYQFVEQCDGLFNLIIDQLETEPYHKYQFLRQIMIDDNQTNNDETNVASKSRILEQICNDGKNQDIFLELCLQFEPEQIVLMLELLKNYDQIKMLEICHELQSYDGQAFILESMKQYSKSFDVLFDQFKKTLDDILKMNGMLVNIDDGEQLIKNFQKILSFCDRRHDPSKPEMYWLELLEYLIFVKSDCHQQQKSSTKSRRPNETNDKIDLNKLLNQLFETLMSEMLTHLNLVLFLDIIMEKILKQSDTICDFREMLLCILENYNYEKTLLELTTNILSAEHRQLIEQFRRLKLRSKIFHRSMIHCELCDNNDDDDVNIDVNEKLITFNNCDHILHWTCLQRFADQTKCPACHIKLNHNYDKNFHRHQKIQYQPIFNDIQLRILNQIHHGRLKSWIQKQKPTSSSSKSINQRTLSPIK</sequence>
<dbReference type="SUPFAM" id="SSF50978">
    <property type="entry name" value="WD40 repeat-like"/>
    <property type="match status" value="1"/>
</dbReference>
<proteinExistence type="inferred from homology"/>
<organism evidence="8 9">
    <name type="scientific">Dermatophagoides pteronyssinus</name>
    <name type="common">European house dust mite</name>
    <dbReference type="NCBI Taxonomy" id="6956"/>
    <lineage>
        <taxon>Eukaryota</taxon>
        <taxon>Metazoa</taxon>
        <taxon>Ecdysozoa</taxon>
        <taxon>Arthropoda</taxon>
        <taxon>Chelicerata</taxon>
        <taxon>Arachnida</taxon>
        <taxon>Acari</taxon>
        <taxon>Acariformes</taxon>
        <taxon>Sarcoptiformes</taxon>
        <taxon>Astigmata</taxon>
        <taxon>Psoroptidia</taxon>
        <taxon>Analgoidea</taxon>
        <taxon>Pyroglyphidae</taxon>
        <taxon>Dermatophagoidinae</taxon>
        <taxon>Dermatophagoides</taxon>
    </lineage>
</organism>
<dbReference type="InterPro" id="IPR001841">
    <property type="entry name" value="Znf_RING"/>
</dbReference>
<dbReference type="Pfam" id="PF23410">
    <property type="entry name" value="Beta-prop_VPS8"/>
    <property type="match status" value="1"/>
</dbReference>
<evidence type="ECO:0000256" key="2">
    <source>
        <dbReference type="ARBA" id="ARBA00022771"/>
    </source>
</evidence>
<evidence type="ECO:0000256" key="1">
    <source>
        <dbReference type="ARBA" id="ARBA00009422"/>
    </source>
</evidence>
<evidence type="ECO:0000256" key="6">
    <source>
        <dbReference type="SAM" id="MobiDB-lite"/>
    </source>
</evidence>
<dbReference type="PROSITE" id="PS50082">
    <property type="entry name" value="WD_REPEATS_2"/>
    <property type="match status" value="1"/>
</dbReference>
<evidence type="ECO:0000259" key="7">
    <source>
        <dbReference type="PROSITE" id="PS50089"/>
    </source>
</evidence>
<evidence type="ECO:0000313" key="8">
    <source>
        <dbReference type="EMBL" id="KAH9420115.1"/>
    </source>
</evidence>
<reference evidence="8 9" key="2">
    <citation type="journal article" date="2022" name="Mol. Biol. Evol.">
        <title>Comparative Genomics Reveals Insights into the Divergent Evolution of Astigmatic Mites and Household Pest Adaptations.</title>
        <authorList>
            <person name="Xiong Q."/>
            <person name="Wan A.T."/>
            <person name="Liu X."/>
            <person name="Fung C.S."/>
            <person name="Xiao X."/>
            <person name="Malainual N."/>
            <person name="Hou J."/>
            <person name="Wang L."/>
            <person name="Wang M."/>
            <person name="Yang K.Y."/>
            <person name="Cui Y."/>
            <person name="Leung E.L."/>
            <person name="Nong W."/>
            <person name="Shin S.K."/>
            <person name="Au S.W."/>
            <person name="Jeong K.Y."/>
            <person name="Chew F.T."/>
            <person name="Hui J.H."/>
            <person name="Leung T.F."/>
            <person name="Tungtrongchitr A."/>
            <person name="Zhong N."/>
            <person name="Liu Z."/>
            <person name="Tsui S.K."/>
        </authorList>
    </citation>
    <scope>NUCLEOTIDE SEQUENCE [LARGE SCALE GENOMIC DNA]</scope>
    <source>
        <strain evidence="8">Derp</strain>
    </source>
</reference>
<name>A0ABQ8JCH8_DERPT</name>
<dbReference type="InterPro" id="IPR036322">
    <property type="entry name" value="WD40_repeat_dom_sf"/>
</dbReference>
<keyword evidence="5" id="KW-0853">WD repeat</keyword>
<protein>
    <submittedName>
        <fullName evidence="8">Vacuolar protein sorting-associated protein 8</fullName>
    </submittedName>
</protein>
<dbReference type="Pfam" id="PF12816">
    <property type="entry name" value="TPR_Vps8"/>
    <property type="match status" value="1"/>
</dbReference>
<dbReference type="PANTHER" id="PTHR12616">
    <property type="entry name" value="VACUOLAR PROTEIN SORTING VPS41"/>
    <property type="match status" value="1"/>
</dbReference>
<keyword evidence="2 4" id="KW-0863">Zinc-finger</keyword>
<dbReference type="PANTHER" id="PTHR12616:SF8">
    <property type="entry name" value="VACUOLAR PROTEIN SORTING-ASSOCIATED PROTEIN 8 HOMOLOG"/>
    <property type="match status" value="1"/>
</dbReference>
<dbReference type="PROSITE" id="PS50089">
    <property type="entry name" value="ZF_RING_2"/>
    <property type="match status" value="1"/>
</dbReference>
<dbReference type="InterPro" id="IPR001680">
    <property type="entry name" value="WD40_rpt"/>
</dbReference>
<evidence type="ECO:0000256" key="5">
    <source>
        <dbReference type="PROSITE-ProRule" id="PRU00221"/>
    </source>
</evidence>
<keyword evidence="3" id="KW-0862">Zinc</keyword>
<dbReference type="InterPro" id="IPR045111">
    <property type="entry name" value="Vps41/Vps8"/>
</dbReference>
<dbReference type="SMART" id="SM00320">
    <property type="entry name" value="WD40"/>
    <property type="match status" value="2"/>
</dbReference>
<dbReference type="Proteomes" id="UP000887458">
    <property type="component" value="Unassembled WGS sequence"/>
</dbReference>